<dbReference type="EMBL" id="CM046112">
    <property type="protein sequence ID" value="KAI8428676.1"/>
    <property type="molecule type" value="Genomic_DNA"/>
</dbReference>
<keyword evidence="2" id="KW-1185">Reference proteome</keyword>
<name>A0ACC0JWT4_CHOFU</name>
<sequence>MRREEVSRWAASLARARVTRWGGMISTPDDVLQVRVYETRGGVALGGVARARARHALGRHDLHARRRAAGACVCMRREEVSRWAASLARARVTRWGGMISTPDDVLQVRVYETRGGVALGGVARTRARHALGRHDLHARRRAAGACV</sequence>
<protein>
    <submittedName>
        <fullName evidence="1">Uncharacterized protein</fullName>
    </submittedName>
</protein>
<comment type="caution">
    <text evidence="1">The sequence shown here is derived from an EMBL/GenBank/DDBJ whole genome shotgun (WGS) entry which is preliminary data.</text>
</comment>
<gene>
    <name evidence="1" type="ORF">MSG28_007398</name>
</gene>
<dbReference type="Proteomes" id="UP001064048">
    <property type="component" value="Chromosome 12"/>
</dbReference>
<evidence type="ECO:0000313" key="2">
    <source>
        <dbReference type="Proteomes" id="UP001064048"/>
    </source>
</evidence>
<accession>A0ACC0JWT4</accession>
<organism evidence="1 2">
    <name type="scientific">Choristoneura fumiferana</name>
    <name type="common">Spruce budworm moth</name>
    <name type="synonym">Archips fumiferana</name>
    <dbReference type="NCBI Taxonomy" id="7141"/>
    <lineage>
        <taxon>Eukaryota</taxon>
        <taxon>Metazoa</taxon>
        <taxon>Ecdysozoa</taxon>
        <taxon>Arthropoda</taxon>
        <taxon>Hexapoda</taxon>
        <taxon>Insecta</taxon>
        <taxon>Pterygota</taxon>
        <taxon>Neoptera</taxon>
        <taxon>Endopterygota</taxon>
        <taxon>Lepidoptera</taxon>
        <taxon>Glossata</taxon>
        <taxon>Ditrysia</taxon>
        <taxon>Tortricoidea</taxon>
        <taxon>Tortricidae</taxon>
        <taxon>Tortricinae</taxon>
        <taxon>Choristoneura</taxon>
    </lineage>
</organism>
<reference evidence="1 2" key="1">
    <citation type="journal article" date="2022" name="Genome Biol. Evol.">
        <title>The Spruce Budworm Genome: Reconstructing the Evolutionary History of Antifreeze Proteins.</title>
        <authorList>
            <person name="Beliveau C."/>
            <person name="Gagne P."/>
            <person name="Picq S."/>
            <person name="Vernygora O."/>
            <person name="Keeling C.I."/>
            <person name="Pinkney K."/>
            <person name="Doucet D."/>
            <person name="Wen F."/>
            <person name="Johnston J.S."/>
            <person name="Maaroufi H."/>
            <person name="Boyle B."/>
            <person name="Laroche J."/>
            <person name="Dewar K."/>
            <person name="Juretic N."/>
            <person name="Blackburn G."/>
            <person name="Nisole A."/>
            <person name="Brunet B."/>
            <person name="Brandao M."/>
            <person name="Lumley L."/>
            <person name="Duan J."/>
            <person name="Quan G."/>
            <person name="Lucarotti C.J."/>
            <person name="Roe A.D."/>
            <person name="Sperling F.A.H."/>
            <person name="Levesque R.C."/>
            <person name="Cusson M."/>
        </authorList>
    </citation>
    <scope>NUCLEOTIDE SEQUENCE [LARGE SCALE GENOMIC DNA]</scope>
    <source>
        <strain evidence="1">Glfc:IPQL:Cfum</strain>
    </source>
</reference>
<proteinExistence type="predicted"/>
<evidence type="ECO:0000313" key="1">
    <source>
        <dbReference type="EMBL" id="KAI8428676.1"/>
    </source>
</evidence>